<name>A0A4U5N189_STECR</name>
<dbReference type="AlphaFoldDB" id="A0A4U5N189"/>
<gene>
    <name evidence="2" type="ORF">L596_017044</name>
</gene>
<dbReference type="Proteomes" id="UP000298663">
    <property type="component" value="Unassembled WGS sequence"/>
</dbReference>
<reference evidence="2 3" key="2">
    <citation type="journal article" date="2019" name="G3 (Bethesda)">
        <title>Hybrid Assembly of the Genome of the Entomopathogenic Nematode Steinernema carpocapsae Identifies the X-Chromosome.</title>
        <authorList>
            <person name="Serra L."/>
            <person name="Macchietto M."/>
            <person name="Macias-Munoz A."/>
            <person name="McGill C.J."/>
            <person name="Rodriguez I.M."/>
            <person name="Rodriguez B."/>
            <person name="Murad R."/>
            <person name="Mortazavi A."/>
        </authorList>
    </citation>
    <scope>NUCLEOTIDE SEQUENCE [LARGE SCALE GENOMIC DNA]</scope>
    <source>
        <strain evidence="2 3">ALL</strain>
    </source>
</reference>
<proteinExistence type="predicted"/>
<protein>
    <submittedName>
        <fullName evidence="2">Uncharacterized protein</fullName>
    </submittedName>
</protein>
<comment type="caution">
    <text evidence="2">The sequence shown here is derived from an EMBL/GenBank/DDBJ whole genome shotgun (WGS) entry which is preliminary data.</text>
</comment>
<evidence type="ECO:0000313" key="2">
    <source>
        <dbReference type="EMBL" id="TKR75802.1"/>
    </source>
</evidence>
<keyword evidence="3" id="KW-1185">Reference proteome</keyword>
<sequence length="77" mass="9190">MSHATALWVARLSVKRVLEEGNKLKDYLHWFHLVGPYKQHHRNSSSHTERERERPQLQPNKETSNLSSSRRLFKPEE</sequence>
<accession>A0A4U5N189</accession>
<feature type="region of interest" description="Disordered" evidence="1">
    <location>
        <begin position="39"/>
        <end position="77"/>
    </location>
</feature>
<dbReference type="EMBL" id="AZBU02000005">
    <property type="protein sequence ID" value="TKR75802.1"/>
    <property type="molecule type" value="Genomic_DNA"/>
</dbReference>
<evidence type="ECO:0000313" key="3">
    <source>
        <dbReference type="Proteomes" id="UP000298663"/>
    </source>
</evidence>
<reference evidence="2 3" key="1">
    <citation type="journal article" date="2015" name="Genome Biol.">
        <title>Comparative genomics of Steinernema reveals deeply conserved gene regulatory networks.</title>
        <authorList>
            <person name="Dillman A.R."/>
            <person name="Macchietto M."/>
            <person name="Porter C.F."/>
            <person name="Rogers A."/>
            <person name="Williams B."/>
            <person name="Antoshechkin I."/>
            <person name="Lee M.M."/>
            <person name="Goodwin Z."/>
            <person name="Lu X."/>
            <person name="Lewis E.E."/>
            <person name="Goodrich-Blair H."/>
            <person name="Stock S.P."/>
            <person name="Adams B.J."/>
            <person name="Sternberg P.W."/>
            <person name="Mortazavi A."/>
        </authorList>
    </citation>
    <scope>NUCLEOTIDE SEQUENCE [LARGE SCALE GENOMIC DNA]</scope>
    <source>
        <strain evidence="2 3">ALL</strain>
    </source>
</reference>
<evidence type="ECO:0000256" key="1">
    <source>
        <dbReference type="SAM" id="MobiDB-lite"/>
    </source>
</evidence>
<organism evidence="2 3">
    <name type="scientific">Steinernema carpocapsae</name>
    <name type="common">Entomopathogenic nematode</name>
    <dbReference type="NCBI Taxonomy" id="34508"/>
    <lineage>
        <taxon>Eukaryota</taxon>
        <taxon>Metazoa</taxon>
        <taxon>Ecdysozoa</taxon>
        <taxon>Nematoda</taxon>
        <taxon>Chromadorea</taxon>
        <taxon>Rhabditida</taxon>
        <taxon>Tylenchina</taxon>
        <taxon>Panagrolaimomorpha</taxon>
        <taxon>Strongyloidoidea</taxon>
        <taxon>Steinernematidae</taxon>
        <taxon>Steinernema</taxon>
    </lineage>
</organism>
<feature type="compositionally biased region" description="Polar residues" evidence="1">
    <location>
        <begin position="57"/>
        <end position="70"/>
    </location>
</feature>